<keyword evidence="2" id="KW-1133">Transmembrane helix</keyword>
<dbReference type="Proteomes" id="UP000532010">
    <property type="component" value="Unassembled WGS sequence"/>
</dbReference>
<name>A0A7W4YYN9_9HYPH</name>
<evidence type="ECO:0000256" key="1">
    <source>
        <dbReference type="SAM" id="MobiDB-lite"/>
    </source>
</evidence>
<keyword evidence="2" id="KW-0812">Transmembrane</keyword>
<sequence>MADYYPLIARAVEGLPEQNPDKRHAVYERARTALIAQLRSLNPPLSEAEIQNESRSLDEAIARVEADYAPSTGFDDASSIPADEPPARPGPDGARGAGSVHGLRAPAPQPVQDDGIEDSYAEPAVARPKIDSRPHPAMQNKGRTRTIIFGSVLALVIAAIAAFAFLWRDRPEDLAPETPVAEAPVAPPADSKINERVGGGQAPPPAATPSPAPRQETGVAQRAVFYEEDPANPQAPKAQVGRVTWRLEDVNPGQGQPLERAVIANVDVPDAGLTMKMVLRRNLDTTLPASHTVELTFTTRAGDTNRVIRDVGLLQFKSEEAARGTPVAGLPVPVRENLFLIGLSNLQADVARNTQLFVRRNWVDLPVRMASGQRAILSFEKGGSGEQVINDAFSQWQ</sequence>
<feature type="transmembrane region" description="Helical" evidence="2">
    <location>
        <begin position="147"/>
        <end position="167"/>
    </location>
</feature>
<keyword evidence="2" id="KW-0472">Membrane</keyword>
<proteinExistence type="predicted"/>
<organism evidence="3 4">
    <name type="scientific">Microvirga lupini</name>
    <dbReference type="NCBI Taxonomy" id="420324"/>
    <lineage>
        <taxon>Bacteria</taxon>
        <taxon>Pseudomonadati</taxon>
        <taxon>Pseudomonadota</taxon>
        <taxon>Alphaproteobacteria</taxon>
        <taxon>Hyphomicrobiales</taxon>
        <taxon>Methylobacteriaceae</taxon>
        <taxon>Microvirga</taxon>
    </lineage>
</organism>
<gene>
    <name evidence="3" type="ORF">FHR70_004752</name>
</gene>
<feature type="compositionally biased region" description="Pro residues" evidence="1">
    <location>
        <begin position="202"/>
        <end position="212"/>
    </location>
</feature>
<feature type="region of interest" description="Disordered" evidence="1">
    <location>
        <begin position="177"/>
        <end position="218"/>
    </location>
</feature>
<evidence type="ECO:0000256" key="2">
    <source>
        <dbReference type="SAM" id="Phobius"/>
    </source>
</evidence>
<evidence type="ECO:0000313" key="4">
    <source>
        <dbReference type="Proteomes" id="UP000532010"/>
    </source>
</evidence>
<protein>
    <submittedName>
        <fullName evidence="3">Uncharacterized protein</fullName>
    </submittedName>
</protein>
<feature type="region of interest" description="Disordered" evidence="1">
    <location>
        <begin position="72"/>
        <end position="116"/>
    </location>
</feature>
<dbReference type="EMBL" id="JACHWB010000012">
    <property type="protein sequence ID" value="MBB3021650.1"/>
    <property type="molecule type" value="Genomic_DNA"/>
</dbReference>
<keyword evidence="4" id="KW-1185">Reference proteome</keyword>
<reference evidence="3 4" key="1">
    <citation type="submission" date="2020-08" db="EMBL/GenBank/DDBJ databases">
        <title>The Agave Microbiome: Exploring the role of microbial communities in plant adaptations to desert environments.</title>
        <authorList>
            <person name="Partida-Martinez L.P."/>
        </authorList>
    </citation>
    <scope>NUCLEOTIDE SEQUENCE [LARGE SCALE GENOMIC DNA]</scope>
    <source>
        <strain evidence="3 4">AT3.9</strain>
    </source>
</reference>
<accession>A0A7W4YYN9</accession>
<evidence type="ECO:0000313" key="3">
    <source>
        <dbReference type="EMBL" id="MBB3021650.1"/>
    </source>
</evidence>
<comment type="caution">
    <text evidence="3">The sequence shown here is derived from an EMBL/GenBank/DDBJ whole genome shotgun (WGS) entry which is preliminary data.</text>
</comment>
<dbReference type="AlphaFoldDB" id="A0A7W4YYN9"/>
<dbReference type="RefSeq" id="WP_183454699.1">
    <property type="nucleotide sequence ID" value="NZ_JACHWB010000012.1"/>
</dbReference>